<accession>A0A8J9ZP42</accession>
<keyword evidence="2" id="KW-0677">Repeat</keyword>
<dbReference type="InterPro" id="IPR035914">
    <property type="entry name" value="Sperma_CUB_dom_sf"/>
</dbReference>
<organism evidence="8 9">
    <name type="scientific">Branchiostoma lanceolatum</name>
    <name type="common">Common lancelet</name>
    <name type="synonym">Amphioxus lanceolatum</name>
    <dbReference type="NCBI Taxonomy" id="7740"/>
    <lineage>
        <taxon>Eukaryota</taxon>
        <taxon>Metazoa</taxon>
        <taxon>Chordata</taxon>
        <taxon>Cephalochordata</taxon>
        <taxon>Leptocardii</taxon>
        <taxon>Amphioxiformes</taxon>
        <taxon>Branchiostomatidae</taxon>
        <taxon>Branchiostoma</taxon>
    </lineage>
</organism>
<dbReference type="EMBL" id="OV696688">
    <property type="protein sequence ID" value="CAH1257602.1"/>
    <property type="molecule type" value="Genomic_DNA"/>
</dbReference>
<evidence type="ECO:0000313" key="8">
    <source>
        <dbReference type="EMBL" id="CAH1257602.1"/>
    </source>
</evidence>
<dbReference type="Pfam" id="PF00431">
    <property type="entry name" value="CUB"/>
    <property type="match status" value="2"/>
</dbReference>
<proteinExistence type="predicted"/>
<feature type="signal peptide" evidence="5">
    <location>
        <begin position="1"/>
        <end position="18"/>
    </location>
</feature>
<name>A0A8J9ZP42_BRALA</name>
<keyword evidence="3" id="KW-1015">Disulfide bond</keyword>
<keyword evidence="9" id="KW-1185">Reference proteome</keyword>
<dbReference type="Gene3D" id="2.60.120.290">
    <property type="entry name" value="Spermadhesin, CUB domain"/>
    <property type="match status" value="2"/>
</dbReference>
<dbReference type="InterPro" id="IPR013806">
    <property type="entry name" value="Kringle-like"/>
</dbReference>
<feature type="domain" description="Fibronectin type-II" evidence="7">
    <location>
        <begin position="59"/>
        <end position="100"/>
    </location>
</feature>
<keyword evidence="4" id="KW-0325">Glycoprotein</keyword>
<evidence type="ECO:0000259" key="6">
    <source>
        <dbReference type="SMART" id="SM00042"/>
    </source>
</evidence>
<feature type="domain" description="Fibronectin type-II" evidence="7">
    <location>
        <begin position="14"/>
        <end position="58"/>
    </location>
</feature>
<dbReference type="PANTHER" id="PTHR24251:SF50">
    <property type="entry name" value="ATTRACTIN-LIKE 1A"/>
    <property type="match status" value="1"/>
</dbReference>
<dbReference type="SMART" id="SM00059">
    <property type="entry name" value="FN2"/>
    <property type="match status" value="4"/>
</dbReference>
<evidence type="ECO:0000313" key="9">
    <source>
        <dbReference type="Proteomes" id="UP000838412"/>
    </source>
</evidence>
<evidence type="ECO:0000256" key="4">
    <source>
        <dbReference type="ARBA" id="ARBA00023180"/>
    </source>
</evidence>
<dbReference type="Pfam" id="PF00040">
    <property type="entry name" value="fn2"/>
    <property type="match status" value="4"/>
</dbReference>
<evidence type="ECO:0000256" key="3">
    <source>
        <dbReference type="ARBA" id="ARBA00023157"/>
    </source>
</evidence>
<dbReference type="FunFam" id="2.60.120.290:FF:000003">
    <property type="entry name" value="Neuropilin"/>
    <property type="match status" value="2"/>
</dbReference>
<protein>
    <submittedName>
        <fullName evidence="8">CUBN protein</fullName>
    </submittedName>
</protein>
<gene>
    <name evidence="8" type="primary">CUBN</name>
    <name evidence="8" type="ORF">BLAG_LOCUS15452</name>
</gene>
<dbReference type="PANTHER" id="PTHR24251">
    <property type="entry name" value="OVOCHYMASE-RELATED"/>
    <property type="match status" value="1"/>
</dbReference>
<evidence type="ECO:0000256" key="5">
    <source>
        <dbReference type="SAM" id="SignalP"/>
    </source>
</evidence>
<dbReference type="EMBL" id="OV696688">
    <property type="protein sequence ID" value="CAH1257600.1"/>
    <property type="molecule type" value="Genomic_DNA"/>
</dbReference>
<keyword evidence="1 5" id="KW-0732">Signal</keyword>
<dbReference type="CDD" id="cd00041">
    <property type="entry name" value="CUB"/>
    <property type="match status" value="2"/>
</dbReference>
<evidence type="ECO:0000259" key="7">
    <source>
        <dbReference type="SMART" id="SM00059"/>
    </source>
</evidence>
<dbReference type="AlphaFoldDB" id="A0A8J9ZP42"/>
<feature type="domain" description="CUB" evidence="6">
    <location>
        <begin position="204"/>
        <end position="315"/>
    </location>
</feature>
<dbReference type="InterPro" id="IPR000562">
    <property type="entry name" value="FN_type2_dom"/>
</dbReference>
<sequence>MVFRTLLAVFATVAAAQGQSCVFPFTYHGGTFNSCTSVDSDVAWCSTDAVYVGNYVDCDERYCTFPFTYHGMTFTTCTMYDDDRPWCSISPQYGSDHVYCSDGAAVLSVDAEVDKPAGCHFPFEYNGVTHTTCTMADSSDPWCSLDQVFDGDWAWCTEGDCVFPFEYANKTYDSCTTDDNDGFAWCSMTPLFEDNWVYCDSGGCGGALTDRQGRVESPNYPVGYPDNQDCKWLLQPRGGHATISFGDFNLEASGSLFTTCPFDYVQVTALDGTDTGQRCGTDTPANVSSHTDITVHFVTDASINSRGFYFDYSVLGGAPGTQACGGEVTGNSGEVASSGFPAHYDNNVDCTWTLPPRDGTTGVTVTFTEFMLEHVEEHELGQYTGCIYDFVEIFDGPNRLGRWCGDKGPDPVTSANGLKVRFKTDAHTVDSGFKFSYQYST</sequence>
<evidence type="ECO:0000256" key="1">
    <source>
        <dbReference type="ARBA" id="ARBA00022729"/>
    </source>
</evidence>
<evidence type="ECO:0000256" key="2">
    <source>
        <dbReference type="ARBA" id="ARBA00022737"/>
    </source>
</evidence>
<reference evidence="8" key="1">
    <citation type="submission" date="2022-01" db="EMBL/GenBank/DDBJ databases">
        <authorList>
            <person name="Braso-Vives M."/>
        </authorList>
    </citation>
    <scope>NUCLEOTIDE SEQUENCE</scope>
</reference>
<feature type="domain" description="Fibronectin type-II" evidence="7">
    <location>
        <begin position="157"/>
        <end position="199"/>
    </location>
</feature>
<dbReference type="SUPFAM" id="SSF49854">
    <property type="entry name" value="Spermadhesin, CUB domain"/>
    <property type="match status" value="2"/>
</dbReference>
<dbReference type="Gene3D" id="2.10.10.10">
    <property type="entry name" value="Fibronectin, type II, collagen-binding"/>
    <property type="match status" value="4"/>
</dbReference>
<feature type="chain" id="PRO_5036272126" evidence="5">
    <location>
        <begin position="19"/>
        <end position="441"/>
    </location>
</feature>
<dbReference type="SUPFAM" id="SSF57440">
    <property type="entry name" value="Kringle-like"/>
    <property type="match status" value="4"/>
</dbReference>
<dbReference type="InterPro" id="IPR036943">
    <property type="entry name" value="FN_type2_sf"/>
</dbReference>
<dbReference type="OrthoDB" id="9978261at2759"/>
<feature type="domain" description="CUB" evidence="6">
    <location>
        <begin position="324"/>
        <end position="440"/>
    </location>
</feature>
<dbReference type="InterPro" id="IPR000859">
    <property type="entry name" value="CUB_dom"/>
</dbReference>
<feature type="domain" description="Fibronectin type-II" evidence="7">
    <location>
        <begin position="112"/>
        <end position="156"/>
    </location>
</feature>
<dbReference type="EMBL" id="OV696688">
    <property type="protein sequence ID" value="CAH1257601.1"/>
    <property type="molecule type" value="Genomic_DNA"/>
</dbReference>
<dbReference type="SMART" id="SM00042">
    <property type="entry name" value="CUB"/>
    <property type="match status" value="2"/>
</dbReference>
<dbReference type="Proteomes" id="UP000838412">
    <property type="component" value="Chromosome 3"/>
</dbReference>